<gene>
    <name evidence="2" type="ORF">Vafri_3500</name>
</gene>
<name>A0A8J4ESW3_9CHLO</name>
<feature type="non-terminal residue" evidence="2">
    <location>
        <position position="1"/>
    </location>
</feature>
<accession>A0A8J4ESW3</accession>
<protein>
    <submittedName>
        <fullName evidence="2">Uncharacterized protein</fullName>
    </submittedName>
</protein>
<keyword evidence="3" id="KW-1185">Reference proteome</keyword>
<dbReference type="AlphaFoldDB" id="A0A8J4ESW3"/>
<evidence type="ECO:0000256" key="1">
    <source>
        <dbReference type="SAM" id="MobiDB-lite"/>
    </source>
</evidence>
<evidence type="ECO:0000313" key="2">
    <source>
        <dbReference type="EMBL" id="GIL46504.1"/>
    </source>
</evidence>
<sequence>AEKHPDGLRLRQTHIVGVSPPRSPSLDWLSPPPEADAAGRALCGFPVFTVPSLDPTVSPYECFGPVTHSVEDLTCCCRSPDVPGTPMMKTNPNPNPNPQVTTSVMRHRQRPSPSRPPLLLKHVLGPRGD</sequence>
<dbReference type="Proteomes" id="UP000747399">
    <property type="component" value="Unassembled WGS sequence"/>
</dbReference>
<evidence type="ECO:0000313" key="3">
    <source>
        <dbReference type="Proteomes" id="UP000747399"/>
    </source>
</evidence>
<reference evidence="2" key="1">
    <citation type="journal article" date="2021" name="Proc. Natl. Acad. Sci. U.S.A.">
        <title>Three genomes in the algal genus Volvox reveal the fate of a haploid sex-determining region after a transition to homothallism.</title>
        <authorList>
            <person name="Yamamoto K."/>
            <person name="Hamaji T."/>
            <person name="Kawai-Toyooka H."/>
            <person name="Matsuzaki R."/>
            <person name="Takahashi F."/>
            <person name="Nishimura Y."/>
            <person name="Kawachi M."/>
            <person name="Noguchi H."/>
            <person name="Minakuchi Y."/>
            <person name="Umen J.G."/>
            <person name="Toyoda A."/>
            <person name="Nozaki H."/>
        </authorList>
    </citation>
    <scope>NUCLEOTIDE SEQUENCE</scope>
    <source>
        <strain evidence="2">NIES-3780</strain>
    </source>
</reference>
<dbReference type="EMBL" id="BNCO01000004">
    <property type="protein sequence ID" value="GIL46504.1"/>
    <property type="molecule type" value="Genomic_DNA"/>
</dbReference>
<organism evidence="2 3">
    <name type="scientific">Volvox africanus</name>
    <dbReference type="NCBI Taxonomy" id="51714"/>
    <lineage>
        <taxon>Eukaryota</taxon>
        <taxon>Viridiplantae</taxon>
        <taxon>Chlorophyta</taxon>
        <taxon>core chlorophytes</taxon>
        <taxon>Chlorophyceae</taxon>
        <taxon>CS clade</taxon>
        <taxon>Chlamydomonadales</taxon>
        <taxon>Volvocaceae</taxon>
        <taxon>Volvox</taxon>
    </lineage>
</organism>
<proteinExistence type="predicted"/>
<feature type="region of interest" description="Disordered" evidence="1">
    <location>
        <begin position="86"/>
        <end position="129"/>
    </location>
</feature>
<comment type="caution">
    <text evidence="2">The sequence shown here is derived from an EMBL/GenBank/DDBJ whole genome shotgun (WGS) entry which is preliminary data.</text>
</comment>